<dbReference type="CDD" id="cd00093">
    <property type="entry name" value="HTH_XRE"/>
    <property type="match status" value="1"/>
</dbReference>
<proteinExistence type="predicted"/>
<organism evidence="3 4">
    <name type="scientific">Mycobacterium intracellulare subsp. chimaera</name>
    <dbReference type="NCBI Taxonomy" id="222805"/>
    <lineage>
        <taxon>Bacteria</taxon>
        <taxon>Bacillati</taxon>
        <taxon>Actinomycetota</taxon>
        <taxon>Actinomycetes</taxon>
        <taxon>Mycobacteriales</taxon>
        <taxon>Mycobacteriaceae</taxon>
        <taxon>Mycobacterium</taxon>
        <taxon>Mycobacterium avium complex (MAC)</taxon>
    </lineage>
</organism>
<protein>
    <recommendedName>
        <fullName evidence="2">HTH cro/C1-type domain-containing protein</fullName>
    </recommendedName>
</protein>
<gene>
    <name evidence="3" type="ORF">MYCOZU2_05953</name>
</gene>
<keyword evidence="3" id="KW-0614">Plasmid</keyword>
<geneLocation type="plasmid" evidence="3 4">
    <name>unnamed 2</name>
</geneLocation>
<dbReference type="Pfam" id="PF01381">
    <property type="entry name" value="HTH_3"/>
    <property type="match status" value="1"/>
</dbReference>
<feature type="domain" description="HTH cro/C1-type" evidence="2">
    <location>
        <begin position="100"/>
        <end position="129"/>
    </location>
</feature>
<dbReference type="Proteomes" id="UP000198286">
    <property type="component" value="Plasmid unnamed 2"/>
</dbReference>
<reference evidence="3 4" key="1">
    <citation type="journal article" date="2017" name="Lancet Infect. Dis.">
        <title>Global outbreak of severe Mycobacterium chimaera disease after cardiac surgery: a molecular epidemiological study.</title>
        <authorList>
            <person name="van Ingen J."/>
            <person name="Kohl T."/>
            <person name="Kranzer K."/>
            <person name="Hasse B."/>
            <person name="Keller P."/>
            <person name="Szafranska A."/>
            <person name="Hillemann D."/>
            <person name="Chand M."/>
            <person name="Schreiber P."/>
            <person name="Sommerstein R."/>
            <person name="Berger C."/>
            <person name="Genoni M."/>
            <person name="Ruegg C."/>
            <person name="Troillet N."/>
            <person name="Widmer A.F."/>
            <person name="Becker S.L."/>
            <person name="Herrmann M."/>
            <person name="Eckmanns T."/>
            <person name="Haller S."/>
            <person name="Hoeller C."/>
            <person name="Debast S.B."/>
            <person name="Wolfhagen M.J."/>
            <person name="Hopman J."/>
            <person name="Kluytmans J."/>
            <person name="Langelaar M."/>
            <person name="Notermans D.W."/>
            <person name="ten Oever J."/>
            <person name="van den Barselaar P."/>
            <person name="Vonk A.B.A."/>
            <person name="Vos M.C."/>
            <person name="Ahmed N."/>
            <person name="Brown T."/>
            <person name="Crook D."/>
            <person name="Lamagni T."/>
            <person name="Phin N."/>
            <person name="Smith E.G."/>
            <person name="Zambon M."/>
            <person name="Serr A."/>
            <person name="Goetting T."/>
            <person name="Ebner W."/>
            <person name="Thuermer A."/>
            <person name="Utpatel C."/>
            <person name="Sproer C."/>
            <person name="Bunk B."/>
            <person name="Nubel U."/>
            <person name="Bloemberg G."/>
            <person name="Bottger E."/>
            <person name="Niemann S."/>
            <person name="Wagner D."/>
            <person name="Sax H."/>
        </authorList>
    </citation>
    <scope>NUCLEOTIDE SEQUENCE [LARGE SCALE GENOMIC DNA]</scope>
    <source>
        <strain evidence="3 4">ZUERICH-2</strain>
        <plasmid evidence="3 4">unnamed 2</plasmid>
    </source>
</reference>
<feature type="region of interest" description="Disordered" evidence="1">
    <location>
        <begin position="137"/>
        <end position="156"/>
    </location>
</feature>
<accession>A0A7U5RY78</accession>
<evidence type="ECO:0000313" key="4">
    <source>
        <dbReference type="Proteomes" id="UP000198286"/>
    </source>
</evidence>
<evidence type="ECO:0000313" key="3">
    <source>
        <dbReference type="EMBL" id="ASL18298.1"/>
    </source>
</evidence>
<evidence type="ECO:0000259" key="2">
    <source>
        <dbReference type="Pfam" id="PF01381"/>
    </source>
</evidence>
<name>A0A7U5RY78_MYCIT</name>
<evidence type="ECO:0000256" key="1">
    <source>
        <dbReference type="SAM" id="MobiDB-lite"/>
    </source>
</evidence>
<dbReference type="RefSeq" id="WP_089152520.1">
    <property type="nucleotide sequence ID" value="NZ_CP015269.1"/>
</dbReference>
<dbReference type="AlphaFoldDB" id="A0A7U5RY78"/>
<dbReference type="InterPro" id="IPR001387">
    <property type="entry name" value="Cro/C1-type_HTH"/>
</dbReference>
<dbReference type="EMBL" id="CP015269">
    <property type="protein sequence ID" value="ASL18298.1"/>
    <property type="molecule type" value="Genomic_DNA"/>
</dbReference>
<sequence>MVRGPRRRRRRDISAGDLVPYGSVANREVRVDLAAMRLRTSKTAVREAIRDAAARLRNVFYRAISGLPEADVGELTNIKGMLQAAYGKGPRGGEVDANKAGEALGVSPATIRRWARGTQQPSADHLKALKSAARKAATTKAGRRRATASFRASERGRKALDKGATIHISGYQAPSGYEHERDRVCSQRLTGQEIEDLLRAYEEGGERGLCDWLTGIMDRKYLGDWTFGTIEDFRIGDIL</sequence>